<dbReference type="PANTHER" id="PTHR30023:SF0">
    <property type="entry name" value="PENICILLIN-SENSITIVE CARBOXYPEPTIDASE A"/>
    <property type="match status" value="1"/>
</dbReference>
<name>K5CCI2_9BACE</name>
<protein>
    <submittedName>
        <fullName evidence="3">D-alanyl-D-alanine carboxypeptidase/D-alanyl-D-alanine-endopeptidase</fullName>
    </submittedName>
</protein>
<comment type="similarity">
    <text evidence="1">Belongs to the peptidase S13 family.</text>
</comment>
<dbReference type="InterPro" id="IPR012338">
    <property type="entry name" value="Beta-lactam/transpept-like"/>
</dbReference>
<dbReference type="GO" id="GO:0006508">
    <property type="term" value="P:proteolysis"/>
    <property type="evidence" value="ECO:0007669"/>
    <property type="project" value="InterPro"/>
</dbReference>
<dbReference type="GO" id="GO:0004185">
    <property type="term" value="F:serine-type carboxypeptidase activity"/>
    <property type="evidence" value="ECO:0007669"/>
    <property type="project" value="InterPro"/>
</dbReference>
<keyword evidence="3" id="KW-0121">Carboxypeptidase</keyword>
<dbReference type="AlphaFoldDB" id="K5CCI2"/>
<evidence type="ECO:0000256" key="1">
    <source>
        <dbReference type="ARBA" id="ARBA00006096"/>
    </source>
</evidence>
<comment type="caution">
    <text evidence="3">The sequence shown here is derived from an EMBL/GenBank/DDBJ whole genome shotgun (WGS) entry which is preliminary data.</text>
</comment>
<reference evidence="3 4" key="1">
    <citation type="submission" date="2012-02" db="EMBL/GenBank/DDBJ databases">
        <title>The Genome Sequence of Bacteroides finegoldii CL09T03C10.</title>
        <authorList>
            <consortium name="The Broad Institute Genome Sequencing Platform"/>
            <person name="Earl A."/>
            <person name="Ward D."/>
            <person name="Feldgarden M."/>
            <person name="Gevers D."/>
            <person name="Zitomersky N.L."/>
            <person name="Coyne M.J."/>
            <person name="Comstock L.E."/>
            <person name="Young S.K."/>
            <person name="Zeng Q."/>
            <person name="Gargeya S."/>
            <person name="Fitzgerald M."/>
            <person name="Haas B."/>
            <person name="Abouelleil A."/>
            <person name="Alvarado L."/>
            <person name="Arachchi H.M."/>
            <person name="Berlin A."/>
            <person name="Chapman S.B."/>
            <person name="Gearin G."/>
            <person name="Goldberg J."/>
            <person name="Griggs A."/>
            <person name="Gujja S."/>
            <person name="Hansen M."/>
            <person name="Heiman D."/>
            <person name="Howarth C."/>
            <person name="Larimer J."/>
            <person name="Lui A."/>
            <person name="MacDonald P.J.P."/>
            <person name="McCowen C."/>
            <person name="Montmayeur A."/>
            <person name="Murphy C."/>
            <person name="Neiman D."/>
            <person name="Pearson M."/>
            <person name="Priest M."/>
            <person name="Roberts A."/>
            <person name="Saif S."/>
            <person name="Shea T."/>
            <person name="Sisk P."/>
            <person name="Stolte C."/>
            <person name="Sykes S."/>
            <person name="Wortman J."/>
            <person name="Nusbaum C."/>
            <person name="Birren B."/>
        </authorList>
    </citation>
    <scope>NUCLEOTIDE SEQUENCE [LARGE SCALE GENOMIC DNA]</scope>
    <source>
        <strain evidence="3 4">CL09T03C10</strain>
    </source>
</reference>
<evidence type="ECO:0000256" key="2">
    <source>
        <dbReference type="ARBA" id="ARBA00022801"/>
    </source>
</evidence>
<dbReference type="GO" id="GO:0000270">
    <property type="term" value="P:peptidoglycan metabolic process"/>
    <property type="evidence" value="ECO:0007669"/>
    <property type="project" value="TreeGrafter"/>
</dbReference>
<dbReference type="PANTHER" id="PTHR30023">
    <property type="entry name" value="D-ALANYL-D-ALANINE CARBOXYPEPTIDASE"/>
    <property type="match status" value="1"/>
</dbReference>
<keyword evidence="2" id="KW-0378">Hydrolase</keyword>
<dbReference type="HOGENOM" id="CLU_017692_1_3_10"/>
<dbReference type="OrthoDB" id="9802627at2"/>
<proteinExistence type="inferred from homology"/>
<dbReference type="Pfam" id="PF02113">
    <property type="entry name" value="Peptidase_S13"/>
    <property type="match status" value="1"/>
</dbReference>
<dbReference type="NCBIfam" id="TIGR00666">
    <property type="entry name" value="PBP4"/>
    <property type="match status" value="1"/>
</dbReference>
<dbReference type="Proteomes" id="UP000007995">
    <property type="component" value="Unassembled WGS sequence"/>
</dbReference>
<dbReference type="PRINTS" id="PR00922">
    <property type="entry name" value="DADACBPTASE3"/>
</dbReference>
<keyword evidence="3" id="KW-0645">Protease</keyword>
<organism evidence="3 4">
    <name type="scientific">Bacteroides finegoldii CL09T03C10</name>
    <dbReference type="NCBI Taxonomy" id="997888"/>
    <lineage>
        <taxon>Bacteria</taxon>
        <taxon>Pseudomonadati</taxon>
        <taxon>Bacteroidota</taxon>
        <taxon>Bacteroidia</taxon>
        <taxon>Bacteroidales</taxon>
        <taxon>Bacteroidaceae</taxon>
        <taxon>Bacteroides</taxon>
    </lineage>
</organism>
<gene>
    <name evidence="3" type="ORF">HMPREF1057_02151</name>
</gene>
<sequence>MKNIILSVLFSFCFLPLWGQKDFSQIDSLIKQLLPESSEVGISVYDLTAKKPLYDYRAEKLSRPASTMKLLTAITALSRPEADEPFRTEVWHDGVIEHDTLQGNLYVVGGFDPEFDSQAMDSLVKKVISYPFSVINGQVYGDISMKDSLYWGHGWAWDDTPAGYQPYLSPLMFCKGTVQVSVVPSTVQGDTASVSCQPVSSYYTVTNQTRTRASSAGKFSFTRDWLANGNNLTVSGNVTSIRKDDINIYDSPRFFMHTFLERLRGEGIAVPPSYDFAELPRDSVKVEQMACWNTSVQKVLNQLMKESDNLNAEALLCRLGAQATGKKQVAAEDGIVEIMKLIRRLGHDPKDYKIADGCGLSNYNYLSPALLVDFLKYAYSRTDIFQKLYKSLPVGGVDGTLKNRMKSAPVFRNVHAKTGSFTAINTLAGYLKMKNGHEVAFAIMNQNVLSAAKARAFQDKVCELIIGR</sequence>
<dbReference type="Gene3D" id="3.50.80.20">
    <property type="entry name" value="D-Ala-D-Ala carboxypeptidase C, peptidase S13"/>
    <property type="match status" value="1"/>
</dbReference>
<dbReference type="Gene3D" id="3.40.710.10">
    <property type="entry name" value="DD-peptidase/beta-lactamase superfamily"/>
    <property type="match status" value="2"/>
</dbReference>
<evidence type="ECO:0000313" key="4">
    <source>
        <dbReference type="Proteomes" id="UP000007995"/>
    </source>
</evidence>
<evidence type="ECO:0000313" key="3">
    <source>
        <dbReference type="EMBL" id="EKJ90849.1"/>
    </source>
</evidence>
<dbReference type="SUPFAM" id="SSF56601">
    <property type="entry name" value="beta-lactamase/transpeptidase-like"/>
    <property type="match status" value="1"/>
</dbReference>
<dbReference type="RefSeq" id="WP_007762686.1">
    <property type="nucleotide sequence ID" value="NZ_AKBZ01000004.1"/>
</dbReference>
<dbReference type="InterPro" id="IPR000667">
    <property type="entry name" value="Peptidase_S13"/>
</dbReference>
<accession>K5CCI2</accession>
<dbReference type="EMBL" id="AGXW01000008">
    <property type="protein sequence ID" value="EKJ90849.1"/>
    <property type="molecule type" value="Genomic_DNA"/>
</dbReference>